<accession>A0A7C4PJR4</accession>
<gene>
    <name evidence="1" type="ORF">ENT37_02425</name>
</gene>
<dbReference type="AlphaFoldDB" id="A0A7C4PJR4"/>
<dbReference type="EMBL" id="DSYK01000127">
    <property type="protein sequence ID" value="HGS20706.1"/>
    <property type="molecule type" value="Genomic_DNA"/>
</dbReference>
<reference evidence="1" key="1">
    <citation type="journal article" date="2020" name="mSystems">
        <title>Genome- and Community-Level Interaction Insights into Carbon Utilization and Element Cycling Functions of Hydrothermarchaeota in Hydrothermal Sediment.</title>
        <authorList>
            <person name="Zhou Z."/>
            <person name="Liu Y."/>
            <person name="Xu W."/>
            <person name="Pan J."/>
            <person name="Luo Z.H."/>
            <person name="Li M."/>
        </authorList>
    </citation>
    <scope>NUCLEOTIDE SEQUENCE [LARGE SCALE GENOMIC DNA]</scope>
    <source>
        <strain evidence="1">SpSt-573</strain>
    </source>
</reference>
<name>A0A7C4PJR4_9CHLR</name>
<protein>
    <recommendedName>
        <fullName evidence="2">Helicase XPB/Ssl2 N-terminal domain-containing protein</fullName>
    </recommendedName>
</protein>
<comment type="caution">
    <text evidence="1">The sequence shown here is derived from an EMBL/GenBank/DDBJ whole genome shotgun (WGS) entry which is preliminary data.</text>
</comment>
<evidence type="ECO:0008006" key="2">
    <source>
        <dbReference type="Google" id="ProtNLM"/>
    </source>
</evidence>
<organism evidence="1">
    <name type="scientific">Anaerolinea thermolimosa</name>
    <dbReference type="NCBI Taxonomy" id="229919"/>
    <lineage>
        <taxon>Bacteria</taxon>
        <taxon>Bacillati</taxon>
        <taxon>Chloroflexota</taxon>
        <taxon>Anaerolineae</taxon>
        <taxon>Anaerolineales</taxon>
        <taxon>Anaerolineaceae</taxon>
        <taxon>Anaerolinea</taxon>
    </lineage>
</organism>
<evidence type="ECO:0000313" key="1">
    <source>
        <dbReference type="EMBL" id="HGS20706.1"/>
    </source>
</evidence>
<sequence>MPTLSDALRGRDFGFLRMVAAAWGIELTAPDVATALPQLVQGILQAPWREEAFSALPSEAQMALQAILEHEGRMSWALFTRRFGTVRQLGPARREKERPDLHPASPAEVLWYRALIGRAFLNSPGDPEPLEYAYIPDDLLEALRPLASTRESLPGRPATPLECVHPILASDCILDYATTLLAALRMGLPPETLSDRNWLIPPPILFHLLNAAGLVDENGLPRGDATRAFLEAPRAEALAHLARSWMESPFFNELHLLPGLKFEGDWKNDPLRARKAVLKWLTRIPDPRNGWWNLSSLVRAIHEQDPDFQRPAGDYDSWFIRQEKSEEYLRGFDHWDEVDGALVRFIITGPLHWLGILDLASPAPQAAPAAFRFTSWAEALLQGKPPRGLPDETERIRLTSSGQIIVPRLVPRSLRYQLARFCLWGEESPGEYRYRVAPEGLQRASAQGLRPRQFLALLRRYLEPQAIPPSLVQALERWETSGTQAVIESAVLLRVDSPAALEALRKTRAARFILEELSPTIVLLRPGSQEQVRNALQESGFLTDVKNMEDHSIYLS</sequence>
<proteinExistence type="predicted"/>